<feature type="transmembrane region" description="Helical" evidence="3">
    <location>
        <begin position="20"/>
        <end position="39"/>
    </location>
</feature>
<evidence type="ECO:0000256" key="1">
    <source>
        <dbReference type="ARBA" id="ARBA00022801"/>
    </source>
</evidence>
<feature type="transmembrane region" description="Helical" evidence="3">
    <location>
        <begin position="46"/>
        <end position="68"/>
    </location>
</feature>
<keyword evidence="6" id="KW-1185">Reference proteome</keyword>
<accession>A0AAN7MXN8</accession>
<dbReference type="PANTHER" id="PTHR43329">
    <property type="entry name" value="EPOXIDE HYDROLASE"/>
    <property type="match status" value="1"/>
</dbReference>
<evidence type="ECO:0000313" key="5">
    <source>
        <dbReference type="EMBL" id="KAK4805897.1"/>
    </source>
</evidence>
<dbReference type="PRINTS" id="PR00412">
    <property type="entry name" value="EPOXHYDRLASE"/>
</dbReference>
<keyword evidence="3" id="KW-0812">Transmembrane</keyword>
<evidence type="ECO:0000259" key="4">
    <source>
        <dbReference type="Pfam" id="PF12697"/>
    </source>
</evidence>
<dbReference type="Proteomes" id="UP001333110">
    <property type="component" value="Unassembled WGS sequence"/>
</dbReference>
<name>A0AAN7MXN8_MYCAM</name>
<proteinExistence type="inferred from homology"/>
<protein>
    <recommendedName>
        <fullName evidence="4">AB hydrolase-1 domain-containing protein</fullName>
    </recommendedName>
</protein>
<dbReference type="AlphaFoldDB" id="A0AAN7MXN8"/>
<evidence type="ECO:0000313" key="6">
    <source>
        <dbReference type="Proteomes" id="UP001333110"/>
    </source>
</evidence>
<gene>
    <name evidence="5" type="ORF">QYF61_021461</name>
</gene>
<dbReference type="EMBL" id="JAUNZN010000047">
    <property type="protein sequence ID" value="KAK4805897.1"/>
    <property type="molecule type" value="Genomic_DNA"/>
</dbReference>
<dbReference type="InterPro" id="IPR000073">
    <property type="entry name" value="AB_hydrolase_1"/>
</dbReference>
<comment type="similarity">
    <text evidence="2">Belongs to the AB hydrolase superfamily. Epoxide hydrolase family.</text>
</comment>
<keyword evidence="1" id="KW-0378">Hydrolase</keyword>
<reference evidence="5 6" key="1">
    <citation type="journal article" date="2023" name="J. Hered.">
        <title>Chromosome-level genome of the wood stork (Mycteria americana) provides insight into avian chromosome evolution.</title>
        <authorList>
            <person name="Flamio R. Jr."/>
            <person name="Ramstad K.M."/>
        </authorList>
    </citation>
    <scope>NUCLEOTIDE SEQUENCE [LARGE SCALE GENOMIC DNA]</scope>
    <source>
        <strain evidence="5">JAX WOST 10</strain>
    </source>
</reference>
<keyword evidence="3" id="KW-0472">Membrane</keyword>
<evidence type="ECO:0000256" key="3">
    <source>
        <dbReference type="SAM" id="Phobius"/>
    </source>
</evidence>
<evidence type="ECO:0000256" key="2">
    <source>
        <dbReference type="ARBA" id="ARBA00038334"/>
    </source>
</evidence>
<dbReference type="InterPro" id="IPR000639">
    <property type="entry name" value="Epox_hydrolase-like"/>
</dbReference>
<dbReference type="SUPFAM" id="SSF53474">
    <property type="entry name" value="alpha/beta-Hydrolases"/>
    <property type="match status" value="1"/>
</dbReference>
<comment type="caution">
    <text evidence="5">The sequence shown here is derived from an EMBL/GenBank/DDBJ whole genome shotgun (WGS) entry which is preliminary data.</text>
</comment>
<keyword evidence="3" id="KW-1133">Transmembrane helix</keyword>
<dbReference type="GO" id="GO:0004301">
    <property type="term" value="F:epoxide hydrolase activity"/>
    <property type="evidence" value="ECO:0007669"/>
    <property type="project" value="UniProtKB-ARBA"/>
</dbReference>
<dbReference type="Gene3D" id="3.40.50.1820">
    <property type="entry name" value="alpha/beta hydrolase"/>
    <property type="match status" value="1"/>
</dbReference>
<organism evidence="5 6">
    <name type="scientific">Mycteria americana</name>
    <name type="common">Wood stork</name>
    <dbReference type="NCBI Taxonomy" id="33587"/>
    <lineage>
        <taxon>Eukaryota</taxon>
        <taxon>Metazoa</taxon>
        <taxon>Chordata</taxon>
        <taxon>Craniata</taxon>
        <taxon>Vertebrata</taxon>
        <taxon>Euteleostomi</taxon>
        <taxon>Archelosauria</taxon>
        <taxon>Archosauria</taxon>
        <taxon>Dinosauria</taxon>
        <taxon>Saurischia</taxon>
        <taxon>Theropoda</taxon>
        <taxon>Coelurosauria</taxon>
        <taxon>Aves</taxon>
        <taxon>Neognathae</taxon>
        <taxon>Neoaves</taxon>
        <taxon>Aequornithes</taxon>
        <taxon>Ciconiiformes</taxon>
        <taxon>Ciconiidae</taxon>
        <taxon>Mycteria</taxon>
    </lineage>
</organism>
<dbReference type="InterPro" id="IPR029058">
    <property type="entry name" value="AB_hydrolase_fold"/>
</dbReference>
<feature type="domain" description="AB hydrolase-1" evidence="4">
    <location>
        <begin position="122"/>
        <end position="389"/>
    </location>
</feature>
<dbReference type="Pfam" id="PF12697">
    <property type="entry name" value="Abhydrolase_6"/>
    <property type="match status" value="1"/>
</dbReference>
<sequence>MARPGDTVPPPPPQVTPPPAMLLSLCSLLLAPTRLLLALWRLLARLGVTVAAVAAGVAYGLWGLGLLLRRGPRETFRWRVRERPPPGLADGTFGEHRYLHLKDSGLRLHYVARGPTTAPLMLLLHGFPQNWFCWRHLLQEFSTQYRVVALDLRGYGASEKPPGKDSYRLEVLLEDIRQVIEILGTPNGQGETTEATDATAASPKCILVGHDWGGLLAWELATSHPAMVEKLVVMDAPQRAVMAAFTACHPSQLLRSSYIFLFQLPWLPELLLSLADFELVKIILTGPWTGIRDPARRLRAEEVDAYLYALSQPGGLTPPLHYYRNLFRDTPIPREPPPLPTLLLWGTHDAFLDARLGPCLHRCLRPAARLRLLPGASHWLPEDQPRPLAHLLSDFLGGGDQRP</sequence>